<dbReference type="STRING" id="1165094.RINTHH_20890"/>
<evidence type="ECO:0000313" key="2">
    <source>
        <dbReference type="Proteomes" id="UP000053051"/>
    </source>
</evidence>
<protein>
    <submittedName>
        <fullName evidence="1">Uncharacterized protein</fullName>
    </submittedName>
</protein>
<dbReference type="EMBL" id="CAIY01000084">
    <property type="protein sequence ID" value="CCH68244.1"/>
    <property type="molecule type" value="Genomic_DNA"/>
</dbReference>
<proteinExistence type="predicted"/>
<accession>M1WTP2</accession>
<reference evidence="2" key="2">
    <citation type="submission" date="2016-01" db="EMBL/GenBank/DDBJ databases">
        <title>Diatom-associated endosymboitic cyanobacterium lacks core nitrogen metabolism enzymes.</title>
        <authorList>
            <person name="Hilton J.A."/>
            <person name="Foster R.A."/>
            <person name="Tripp H.J."/>
            <person name="Carter B.J."/>
            <person name="Zehr J.P."/>
            <person name="Villareal T.A."/>
        </authorList>
    </citation>
    <scope>NUCLEOTIDE SEQUENCE [LARGE SCALE GENOMIC DNA]</scope>
    <source>
        <strain evidence="2">HH01</strain>
    </source>
</reference>
<reference evidence="1 2" key="1">
    <citation type="submission" date="2012-05" db="EMBL/GenBank/DDBJ databases">
        <authorList>
            <person name="Hilton J."/>
        </authorList>
    </citation>
    <scope>NUCLEOTIDE SEQUENCE [LARGE SCALE GENOMIC DNA]</scope>
    <source>
        <strain evidence="1 2">HH01</strain>
    </source>
</reference>
<keyword evidence="2" id="KW-1185">Reference proteome</keyword>
<name>M1WTP2_9NOST</name>
<dbReference type="AlphaFoldDB" id="M1WTP2"/>
<sequence length="41" mass="4498">MVINIDHNLVMVGKPSNKNKNSKEGFVAKIKLGSKLTSMLI</sequence>
<gene>
    <name evidence="1" type="ORF">RINTHH_20890</name>
</gene>
<dbReference type="Proteomes" id="UP000053051">
    <property type="component" value="Unassembled WGS sequence"/>
</dbReference>
<comment type="caution">
    <text evidence="1">The sequence shown here is derived from an EMBL/GenBank/DDBJ whole genome shotgun (WGS) entry which is preliminary data.</text>
</comment>
<evidence type="ECO:0000313" key="1">
    <source>
        <dbReference type="EMBL" id="CCH68244.1"/>
    </source>
</evidence>
<organism evidence="1 2">
    <name type="scientific">Richelia intracellularis HH01</name>
    <dbReference type="NCBI Taxonomy" id="1165094"/>
    <lineage>
        <taxon>Bacteria</taxon>
        <taxon>Bacillati</taxon>
        <taxon>Cyanobacteriota</taxon>
        <taxon>Cyanophyceae</taxon>
        <taxon>Nostocales</taxon>
        <taxon>Nostocaceae</taxon>
        <taxon>Richelia</taxon>
    </lineage>
</organism>